<reference evidence="1" key="1">
    <citation type="submission" date="2018-02" db="EMBL/GenBank/DDBJ databases">
        <title>The genomes of Aspergillus section Nigri reveals drivers in fungal speciation.</title>
        <authorList>
            <consortium name="DOE Joint Genome Institute"/>
            <person name="Vesth T.C."/>
            <person name="Nybo J."/>
            <person name="Theobald S."/>
            <person name="Brandl J."/>
            <person name="Frisvad J.C."/>
            <person name="Nielsen K.F."/>
            <person name="Lyhne E.K."/>
            <person name="Kogle M.E."/>
            <person name="Kuo A."/>
            <person name="Riley R."/>
            <person name="Clum A."/>
            <person name="Nolan M."/>
            <person name="Lipzen A."/>
            <person name="Salamov A."/>
            <person name="Henrissat B."/>
            <person name="Wiebenga A."/>
            <person name="De vries R.P."/>
            <person name="Grigoriev I.V."/>
            <person name="Mortensen U.H."/>
            <person name="Andersen M.R."/>
            <person name="Baker S.E."/>
        </authorList>
    </citation>
    <scope>NUCLEOTIDE SEQUENCE</scope>
    <source>
        <strain evidence="1">CBS 121060</strain>
    </source>
</reference>
<accession>A0ACD1GWV3</accession>
<organism evidence="1 2">
    <name type="scientific">Aspergillus aculeatinus CBS 121060</name>
    <dbReference type="NCBI Taxonomy" id="1448322"/>
    <lineage>
        <taxon>Eukaryota</taxon>
        <taxon>Fungi</taxon>
        <taxon>Dikarya</taxon>
        <taxon>Ascomycota</taxon>
        <taxon>Pezizomycotina</taxon>
        <taxon>Eurotiomycetes</taxon>
        <taxon>Eurotiomycetidae</taxon>
        <taxon>Eurotiales</taxon>
        <taxon>Aspergillaceae</taxon>
        <taxon>Aspergillus</taxon>
        <taxon>Aspergillus subgen. Circumdati</taxon>
    </lineage>
</organism>
<dbReference type="Proteomes" id="UP000249661">
    <property type="component" value="Unassembled WGS sequence"/>
</dbReference>
<keyword evidence="2" id="KW-1185">Reference proteome</keyword>
<name>A0ACD1GWV3_9EURO</name>
<gene>
    <name evidence="1" type="ORF">BO66DRAFT_198229</name>
</gene>
<evidence type="ECO:0000313" key="1">
    <source>
        <dbReference type="EMBL" id="RAH65678.1"/>
    </source>
</evidence>
<protein>
    <submittedName>
        <fullName evidence="1">Uncharacterized protein</fullName>
    </submittedName>
</protein>
<evidence type="ECO:0000313" key="2">
    <source>
        <dbReference type="Proteomes" id="UP000249661"/>
    </source>
</evidence>
<proteinExistence type="predicted"/>
<dbReference type="EMBL" id="KZ824991">
    <property type="protein sequence ID" value="RAH65678.1"/>
    <property type="molecule type" value="Genomic_DNA"/>
</dbReference>
<sequence length="160" mass="18368">MPSRWEWGHAFLFCGNAMTPSYPSARKMAPHLRNQLWILSSLSGPIDLAWVGLRPQLTDVLIRTSIEFPDHRYPGPLGLTSDNRILRSIRRAWSGLSQFCSWSKFSECCIRLYPSHRPCTDLHVVHCHPKVWTEIVSLVKKSLEALQNLKVLDLPLLQQP</sequence>